<evidence type="ECO:0008006" key="3">
    <source>
        <dbReference type="Google" id="ProtNLM"/>
    </source>
</evidence>
<comment type="caution">
    <text evidence="1">The sequence shown here is derived from an EMBL/GenBank/DDBJ whole genome shotgun (WGS) entry which is preliminary data.</text>
</comment>
<dbReference type="RefSeq" id="WP_408226852.1">
    <property type="nucleotide sequence ID" value="NZ_JAQQCF010000016.1"/>
</dbReference>
<proteinExistence type="predicted"/>
<dbReference type="Proteomes" id="UP001629432">
    <property type="component" value="Unassembled WGS sequence"/>
</dbReference>
<reference evidence="1 2" key="1">
    <citation type="journal article" date="2024" name="Chem. Sci.">
        <title>Discovery of megapolipeptins by genome mining of a Burkholderiales bacteria collection.</title>
        <authorList>
            <person name="Paulo B.S."/>
            <person name="Recchia M.J.J."/>
            <person name="Lee S."/>
            <person name="Fergusson C.H."/>
            <person name="Romanowski S.B."/>
            <person name="Hernandez A."/>
            <person name="Krull N."/>
            <person name="Liu D.Y."/>
            <person name="Cavanagh H."/>
            <person name="Bos A."/>
            <person name="Gray C.A."/>
            <person name="Murphy B.T."/>
            <person name="Linington R.G."/>
            <person name="Eustaquio A.S."/>
        </authorList>
    </citation>
    <scope>NUCLEOTIDE SEQUENCE [LARGE SCALE GENOMIC DNA]</scope>
    <source>
        <strain evidence="1 2">RL17-338-BIC-A</strain>
    </source>
</reference>
<evidence type="ECO:0000313" key="2">
    <source>
        <dbReference type="Proteomes" id="UP001629432"/>
    </source>
</evidence>
<keyword evidence="2" id="KW-1185">Reference proteome</keyword>
<organism evidence="1 2">
    <name type="scientific">Paraburkholderia metrosideri</name>
    <dbReference type="NCBI Taxonomy" id="580937"/>
    <lineage>
        <taxon>Bacteria</taxon>
        <taxon>Pseudomonadati</taxon>
        <taxon>Pseudomonadota</taxon>
        <taxon>Betaproteobacteria</taxon>
        <taxon>Burkholderiales</taxon>
        <taxon>Burkholderiaceae</taxon>
        <taxon>Paraburkholderia</taxon>
    </lineage>
</organism>
<evidence type="ECO:0000313" key="1">
    <source>
        <dbReference type="EMBL" id="MFM0638816.1"/>
    </source>
</evidence>
<protein>
    <recommendedName>
        <fullName evidence="3">Integrase</fullName>
    </recommendedName>
</protein>
<accession>A0ABW9DVH4</accession>
<name>A0ABW9DVH4_9BURK</name>
<gene>
    <name evidence="1" type="ORF">PQQ63_19140</name>
</gene>
<sequence>MMFTIYPKVGSVRRQMSKGMTAVDLADRKRRQSVNNLLAG</sequence>
<dbReference type="EMBL" id="JAQQCF010000016">
    <property type="protein sequence ID" value="MFM0638816.1"/>
    <property type="molecule type" value="Genomic_DNA"/>
</dbReference>